<accession>A0A853F8I8</accession>
<comment type="caution">
    <text evidence="2">The sequence shown here is derived from an EMBL/GenBank/DDBJ whole genome shotgun (WGS) entry which is preliminary data.</text>
</comment>
<feature type="transmembrane region" description="Helical" evidence="1">
    <location>
        <begin position="6"/>
        <end position="27"/>
    </location>
</feature>
<sequence>MEQSFIPFILYAASTVLFSVLGVLFWLDYARRGTLDSDHRQDATR</sequence>
<dbReference type="RefSeq" id="WP_167668888.1">
    <property type="nucleotide sequence ID" value="NZ_JACCEW010000002.1"/>
</dbReference>
<proteinExistence type="predicted"/>
<keyword evidence="3" id="KW-1185">Reference proteome</keyword>
<dbReference type="EMBL" id="JACCEW010000002">
    <property type="protein sequence ID" value="NYT36964.1"/>
    <property type="molecule type" value="Genomic_DNA"/>
</dbReference>
<protein>
    <recommendedName>
        <fullName evidence="4">Heme exporter protein D</fullName>
    </recommendedName>
</protein>
<evidence type="ECO:0000256" key="1">
    <source>
        <dbReference type="SAM" id="Phobius"/>
    </source>
</evidence>
<evidence type="ECO:0008006" key="4">
    <source>
        <dbReference type="Google" id="ProtNLM"/>
    </source>
</evidence>
<keyword evidence="1" id="KW-1133">Transmembrane helix</keyword>
<keyword evidence="1" id="KW-0812">Transmembrane</keyword>
<keyword evidence="1" id="KW-0472">Membrane</keyword>
<gene>
    <name evidence="2" type="ORF">H0A68_08775</name>
</gene>
<name>A0A853F8I8_9BURK</name>
<dbReference type="AlphaFoldDB" id="A0A853F8I8"/>
<dbReference type="Proteomes" id="UP000580517">
    <property type="component" value="Unassembled WGS sequence"/>
</dbReference>
<organism evidence="2 3">
    <name type="scientific">Allopusillimonas soli</name>
    <dbReference type="NCBI Taxonomy" id="659016"/>
    <lineage>
        <taxon>Bacteria</taxon>
        <taxon>Pseudomonadati</taxon>
        <taxon>Pseudomonadota</taxon>
        <taxon>Betaproteobacteria</taxon>
        <taxon>Burkholderiales</taxon>
        <taxon>Alcaligenaceae</taxon>
        <taxon>Allopusillimonas</taxon>
    </lineage>
</organism>
<evidence type="ECO:0000313" key="2">
    <source>
        <dbReference type="EMBL" id="NYT36964.1"/>
    </source>
</evidence>
<reference evidence="2 3" key="1">
    <citation type="submission" date="2020-07" db="EMBL/GenBank/DDBJ databases">
        <title>Taxonomic revisions and descriptions of new bacterial species based on genomic comparisons in the high-G+C-content subgroup of the family Alcaligenaceae.</title>
        <authorList>
            <person name="Szabo A."/>
            <person name="Felfoldi T."/>
        </authorList>
    </citation>
    <scope>NUCLEOTIDE SEQUENCE [LARGE SCALE GENOMIC DNA]</scope>
    <source>
        <strain evidence="2 3">DSM 25264</strain>
    </source>
</reference>
<evidence type="ECO:0000313" key="3">
    <source>
        <dbReference type="Proteomes" id="UP000580517"/>
    </source>
</evidence>